<organism evidence="2 3">
    <name type="scientific">Macrostomum lignano</name>
    <dbReference type="NCBI Taxonomy" id="282301"/>
    <lineage>
        <taxon>Eukaryota</taxon>
        <taxon>Metazoa</taxon>
        <taxon>Spiralia</taxon>
        <taxon>Lophotrochozoa</taxon>
        <taxon>Platyhelminthes</taxon>
        <taxon>Rhabditophora</taxon>
        <taxon>Macrostomorpha</taxon>
        <taxon>Macrostomida</taxon>
        <taxon>Macrostomidae</taxon>
        <taxon>Macrostomum</taxon>
    </lineage>
</organism>
<dbReference type="AlphaFoldDB" id="A0A1I8J5G0"/>
<feature type="compositionally biased region" description="Gly residues" evidence="1">
    <location>
        <begin position="459"/>
        <end position="472"/>
    </location>
</feature>
<accession>A0A1I8J5G0</accession>
<reference evidence="3" key="1">
    <citation type="submission" date="2016-11" db="UniProtKB">
        <authorList>
            <consortium name="WormBaseParasite"/>
        </authorList>
    </citation>
    <scope>IDENTIFICATION</scope>
</reference>
<evidence type="ECO:0000313" key="3">
    <source>
        <dbReference type="WBParaSite" id="maker-uti_cns_0045789-snap-gene-0.3-mRNA-1"/>
    </source>
</evidence>
<evidence type="ECO:0000256" key="1">
    <source>
        <dbReference type="SAM" id="MobiDB-lite"/>
    </source>
</evidence>
<dbReference type="WBParaSite" id="maker-uti_cns_0045789-snap-gene-0.3-mRNA-1">
    <property type="protein sequence ID" value="maker-uti_cns_0045789-snap-gene-0.3-mRNA-1"/>
    <property type="gene ID" value="maker-uti_cns_0045789-snap-gene-0.3"/>
</dbReference>
<proteinExistence type="predicted"/>
<protein>
    <submittedName>
        <fullName evidence="3">Reverse transcriptase domain-containing protein</fullName>
    </submittedName>
</protein>
<sequence>GLHSADVRLRGFEIAKAVGQRSVSVQDALARPAVAPVVQCQQGRQHTQAQVPNSLTRSSLGFSCGSAQYPESRNPNSPSPKPRQRHGSEPAPTPVALTLVQVGQRLLVNPYSGRRAGRQGELQPLASSRRIPTGRCREVGLPQRAEAELPLQQGVAGRAAGSASWQSSAATIGRSRSDVEAGGGQVQAAEPGQGAVEVARQAPINQLVYRPTTFGKPTFDDSRYQQTLEPIARSNAVKALKNNISVTELKVQQDILTNQQKAQAILHQHVENRANERLEQPGRFGIKMSPGQRCLRKHPGPNYQEEPVAAADLGGFVRADESRAPAAAQEVRDDSMIRELHVRQQPKYLLHLHHDVVNVDELVTAGHGPERRLGHELAKAGVVLHQLAECGLATAIGVEVAHHLSYAGLVGQVAGYAALQAALGVADEVDEQAELLAEQLLNELGHPTGQRLAEAEPAGQGGLVRQGLGQHGQGDVIRRSRECGNSLARRCRKASTASRSSPSSGRSREASSPLARTGGAAAGRLRRRRRGSAGGSAAQVGDAEQGADEFCVAAQHGVRPGVQVAELGRITAGHAEGVALHQLAHLSSAGTCRRCMMALNLATTWMHRSAPTTAPRLPSEKTVALLRRVCLELNRLRRVGSSMPMTSSRSARMLNCSFMRRLWYSLKKSRILEMAFSLSFSRMSRTSAQERASLLLLDEVDLVIELVQLLKELTLRDWRIQDVADHLLRHHHFVDKLAEFAADSLAILQLDIHANGFLLQLLDLLAHVA</sequence>
<evidence type="ECO:0000313" key="2">
    <source>
        <dbReference type="Proteomes" id="UP000095280"/>
    </source>
</evidence>
<feature type="region of interest" description="Disordered" evidence="1">
    <location>
        <begin position="452"/>
        <end position="476"/>
    </location>
</feature>
<name>A0A1I8J5G0_9PLAT</name>
<feature type="compositionally biased region" description="Low complexity" evidence="1">
    <location>
        <begin position="494"/>
        <end position="523"/>
    </location>
</feature>
<feature type="region of interest" description="Disordered" evidence="1">
    <location>
        <begin position="40"/>
        <end position="92"/>
    </location>
</feature>
<keyword evidence="2" id="KW-1185">Reference proteome</keyword>
<feature type="region of interest" description="Disordered" evidence="1">
    <location>
        <begin position="488"/>
        <end position="541"/>
    </location>
</feature>
<feature type="compositionally biased region" description="Polar residues" evidence="1">
    <location>
        <begin position="40"/>
        <end position="61"/>
    </location>
</feature>
<dbReference type="Proteomes" id="UP000095280">
    <property type="component" value="Unplaced"/>
</dbReference>